<protein>
    <submittedName>
        <fullName evidence="1">Uncharacterized protein</fullName>
    </submittedName>
</protein>
<sequence>MNTISLLDSKVPALERDALRTSRPEEARVRAQMLEDLAARRRAMALRNRIGVVSEAEEDDSSESSSNEDDRSESTASDKDESPKAKKSKTKAKQGKKSKKRSNDASIDISQLASLLAATVPKPKTTSTTLSDIIDDTLPPPPPPPGAASTVPSAADIAQQVVQLLQQNHGDGKSKKIGKSGSKVAFKRVDQVYDRKIHNYKLRETVKGDDERDEWDQYIFTIRRQFDVSSRYIATYVDIKSKYLKQCLKEVMGEIKGINLVAEKPAVDPNMLFLHLEELRELHDQHKAHSTNLKDKKEKKLAKLTAEHLKILVDYLDEDYAETKKALYPMLEAGIITFDYLWALFKPNTILFSSTYGDEEIPRAFKAVYSKENRSFMKGTWYSVEGRYLEYDGKNFGMATVHGEVAAFQGARKIASLPCYPIRYHRNPDQAKAFLIERGKKFVALQGMNYKTYSGMCYVKKEDKVLKVDVNGRVMVDSQTFRKVNPNYPLSQVKPVENEIDELNGIPPVIDSNGNLTTSSDSAGQPTPSTEDFEKQKQFKIVKDDSGKLSIIEIESEEAEQAAKEDKLSSIFNEEQLLLSSPVVVGFSFTEKLWLEFAVSNIGEICWNADAFESLILPDNQKSIVKAMVSSHAFHPSRSIDDIIAGKGKGLVAVLHGGPGLGKTLTVESIADLLKRPLYMVSAGDLGTNSERLERELQTILDIAHSWGAVLLLDEADVFLEKRSTHDIHRNALVSIFLRLLEYFQGILFLTTNRVEVFDDAFISRIHLSLRYGDLSIKAKKAVWKTFINKVRDAEGMQLGEITDKDLDDLSRRALNGRQIKNIVRAAQAVAIHEDVPLSMGHIRTVLDVAQTFERDLKGGTGYEDAMRGYT</sequence>
<dbReference type="EMBL" id="JAPDRQ010000219">
    <property type="protein sequence ID" value="KAJ9652076.1"/>
    <property type="molecule type" value="Genomic_DNA"/>
</dbReference>
<evidence type="ECO:0000313" key="2">
    <source>
        <dbReference type="Proteomes" id="UP001172386"/>
    </source>
</evidence>
<organism evidence="1 2">
    <name type="scientific">Neophaeococcomyces mojaviensis</name>
    <dbReference type="NCBI Taxonomy" id="3383035"/>
    <lineage>
        <taxon>Eukaryota</taxon>
        <taxon>Fungi</taxon>
        <taxon>Dikarya</taxon>
        <taxon>Ascomycota</taxon>
        <taxon>Pezizomycotina</taxon>
        <taxon>Eurotiomycetes</taxon>
        <taxon>Chaetothyriomycetidae</taxon>
        <taxon>Chaetothyriales</taxon>
        <taxon>Chaetothyriales incertae sedis</taxon>
        <taxon>Neophaeococcomyces</taxon>
    </lineage>
</organism>
<keyword evidence="2" id="KW-1185">Reference proteome</keyword>
<dbReference type="Proteomes" id="UP001172386">
    <property type="component" value="Unassembled WGS sequence"/>
</dbReference>
<comment type="caution">
    <text evidence="1">The sequence shown here is derived from an EMBL/GenBank/DDBJ whole genome shotgun (WGS) entry which is preliminary data.</text>
</comment>
<accession>A0ACC2ZWL0</accession>
<name>A0ACC2ZWL0_9EURO</name>
<evidence type="ECO:0000313" key="1">
    <source>
        <dbReference type="EMBL" id="KAJ9652076.1"/>
    </source>
</evidence>
<reference evidence="1" key="1">
    <citation type="submission" date="2022-10" db="EMBL/GenBank/DDBJ databases">
        <title>Culturing micro-colonial fungi from biological soil crusts in the Mojave desert and describing Neophaeococcomyces mojavensis, and introducing the new genera and species Taxawa tesnikishii.</title>
        <authorList>
            <person name="Kurbessoian T."/>
            <person name="Stajich J.E."/>
        </authorList>
    </citation>
    <scope>NUCLEOTIDE SEQUENCE</scope>
    <source>
        <strain evidence="1">JES_112</strain>
    </source>
</reference>
<gene>
    <name evidence="1" type="ORF">H2198_008662</name>
</gene>
<proteinExistence type="predicted"/>